<organism evidence="1 2">
    <name type="scientific">Ambrosiozyma monospora</name>
    <name type="common">Yeast</name>
    <name type="synonym">Endomycopsis monosporus</name>
    <dbReference type="NCBI Taxonomy" id="43982"/>
    <lineage>
        <taxon>Eukaryota</taxon>
        <taxon>Fungi</taxon>
        <taxon>Dikarya</taxon>
        <taxon>Ascomycota</taxon>
        <taxon>Saccharomycotina</taxon>
        <taxon>Pichiomycetes</taxon>
        <taxon>Pichiales</taxon>
        <taxon>Pichiaceae</taxon>
        <taxon>Ambrosiozyma</taxon>
    </lineage>
</organism>
<proteinExistence type="predicted"/>
<dbReference type="EMBL" id="BSXS01008836">
    <property type="protein sequence ID" value="GME93825.1"/>
    <property type="molecule type" value="Genomic_DNA"/>
</dbReference>
<name>A0ACB5TSB0_AMBMO</name>
<accession>A0ACB5TSB0</accession>
<reference evidence="1" key="1">
    <citation type="submission" date="2023-04" db="EMBL/GenBank/DDBJ databases">
        <title>Ambrosiozyma monospora NBRC 10751.</title>
        <authorList>
            <person name="Ichikawa N."/>
            <person name="Sato H."/>
            <person name="Tonouchi N."/>
        </authorList>
    </citation>
    <scope>NUCLEOTIDE SEQUENCE</scope>
    <source>
        <strain evidence="1">NBRC 10751</strain>
    </source>
</reference>
<dbReference type="Proteomes" id="UP001165064">
    <property type="component" value="Unassembled WGS sequence"/>
</dbReference>
<keyword evidence="2" id="KW-1185">Reference proteome</keyword>
<sequence>MKMAIHTKVPGHLIPTLFNVSDDTMMKLNEIQMQQIGQQKKAASAALLSPFRSAHDRSASDFSVGHHKRSSSLASTSSSSSSDNPMKNFKFGSGSAAGPAPPRKTSLSVRHQLSPSKIGAHAILKSLASHDDRPHCQTTLANLRHGGNRGRLHQRTSSLPASVCIPESQELNFNKSKLSITTNKSDIIEIPNLVPDSPSKKRKTMGFELPSPGKQGHQRTGSNSSGFETPVKKDNASGVDESFALPSPQAESPVSKFADDKPKTRVSLPKFPNDILS</sequence>
<gene>
    <name evidence="1" type="ORF">Amon02_000941700</name>
</gene>
<evidence type="ECO:0000313" key="1">
    <source>
        <dbReference type="EMBL" id="GME93825.1"/>
    </source>
</evidence>
<comment type="caution">
    <text evidence="1">The sequence shown here is derived from an EMBL/GenBank/DDBJ whole genome shotgun (WGS) entry which is preliminary data.</text>
</comment>
<protein>
    <submittedName>
        <fullName evidence="1">Unnamed protein product</fullName>
    </submittedName>
</protein>
<evidence type="ECO:0000313" key="2">
    <source>
        <dbReference type="Proteomes" id="UP001165064"/>
    </source>
</evidence>